<dbReference type="InterPro" id="IPR003661">
    <property type="entry name" value="HisK_dim/P_dom"/>
</dbReference>
<dbReference type="SUPFAM" id="SSF52172">
    <property type="entry name" value="CheY-like"/>
    <property type="match status" value="1"/>
</dbReference>
<dbReference type="PROSITE" id="PS50109">
    <property type="entry name" value="HIS_KIN"/>
    <property type="match status" value="1"/>
</dbReference>
<organism evidence="7 8">
    <name type="scientific">Thalassotalea insulae</name>
    <dbReference type="NCBI Taxonomy" id="2056778"/>
    <lineage>
        <taxon>Bacteria</taxon>
        <taxon>Pseudomonadati</taxon>
        <taxon>Pseudomonadota</taxon>
        <taxon>Gammaproteobacteria</taxon>
        <taxon>Alteromonadales</taxon>
        <taxon>Colwelliaceae</taxon>
        <taxon>Thalassotalea</taxon>
    </lineage>
</organism>
<gene>
    <name evidence="7" type="ORF">tinsulaeT_37430</name>
</gene>
<evidence type="ECO:0000259" key="6">
    <source>
        <dbReference type="PROSITE" id="PS50110"/>
    </source>
</evidence>
<evidence type="ECO:0000256" key="2">
    <source>
        <dbReference type="ARBA" id="ARBA00012438"/>
    </source>
</evidence>
<comment type="catalytic activity">
    <reaction evidence="1">
        <text>ATP + protein L-histidine = ADP + protein N-phospho-L-histidine.</text>
        <dbReference type="EC" id="2.7.13.3"/>
    </reaction>
</comment>
<evidence type="ECO:0000256" key="3">
    <source>
        <dbReference type="ARBA" id="ARBA00022553"/>
    </source>
</evidence>
<accession>A0ABQ6GWT1</accession>
<dbReference type="PANTHER" id="PTHR43547:SF2">
    <property type="entry name" value="HYBRID SIGNAL TRANSDUCTION HISTIDINE KINASE C"/>
    <property type="match status" value="1"/>
</dbReference>
<evidence type="ECO:0000313" key="8">
    <source>
        <dbReference type="Proteomes" id="UP001157186"/>
    </source>
</evidence>
<dbReference type="PRINTS" id="PR00344">
    <property type="entry name" value="BCTRLSENSOR"/>
</dbReference>
<dbReference type="Gene3D" id="3.40.50.2300">
    <property type="match status" value="1"/>
</dbReference>
<dbReference type="EMBL" id="BSST01000001">
    <property type="protein sequence ID" value="GLX80403.1"/>
    <property type="molecule type" value="Genomic_DNA"/>
</dbReference>
<sequence>MDEHQTLLIVDDNPTNIDLLRRYLEQQGYRISAVTSGETALKLAANLKPDLILLDVLMPGIDGFETCSQLKASSATQDIPIIFVTAKVAPEDLRKGFSVGGADYITKPVEREVLLARVGHQLSISKKRLLEQELLEQNRAMAALGEMVASITHEVSTPLGNLKLSVSMLKDNLELIEQHLEQGNLKKQELLDFIHEHKSIIELCDRNSIRADQLMTSFKNIAVGQCNLTLDKFNLKTLLNDIVLTLHPKIKRTAHQVNVNLTEPIYIYSYSGTISQVITNLINNALMHAFNENDQGVVDIDVTEQQDKIIIKVTDNGMGIPAEQLSKIFDKFYTTKANKGGTGLGLYISRGLVENELKGEIAITSTLGQGTSISLILPSTLND</sequence>
<dbReference type="InterPro" id="IPR011006">
    <property type="entry name" value="CheY-like_superfamily"/>
</dbReference>
<dbReference type="GO" id="GO:0016301">
    <property type="term" value="F:kinase activity"/>
    <property type="evidence" value="ECO:0007669"/>
    <property type="project" value="UniProtKB-KW"/>
</dbReference>
<protein>
    <recommendedName>
        <fullName evidence="2">histidine kinase</fullName>
        <ecNumber evidence="2">2.7.13.3</ecNumber>
    </recommendedName>
</protein>
<dbReference type="InterPro" id="IPR003594">
    <property type="entry name" value="HATPase_dom"/>
</dbReference>
<feature type="domain" description="Response regulatory" evidence="6">
    <location>
        <begin position="6"/>
        <end position="122"/>
    </location>
</feature>
<keyword evidence="7" id="KW-0808">Transferase</keyword>
<dbReference type="SMART" id="SM00387">
    <property type="entry name" value="HATPase_c"/>
    <property type="match status" value="1"/>
</dbReference>
<dbReference type="PROSITE" id="PS50110">
    <property type="entry name" value="RESPONSE_REGULATORY"/>
    <property type="match status" value="1"/>
</dbReference>
<dbReference type="CDD" id="cd00082">
    <property type="entry name" value="HisKA"/>
    <property type="match status" value="1"/>
</dbReference>
<keyword evidence="8" id="KW-1185">Reference proteome</keyword>
<feature type="domain" description="Histidine kinase" evidence="5">
    <location>
        <begin position="150"/>
        <end position="381"/>
    </location>
</feature>
<comment type="caution">
    <text evidence="7">The sequence shown here is derived from an EMBL/GenBank/DDBJ whole genome shotgun (WGS) entry which is preliminary data.</text>
</comment>
<dbReference type="Gene3D" id="1.10.287.130">
    <property type="match status" value="1"/>
</dbReference>
<reference evidence="7 8" key="1">
    <citation type="submission" date="2023-03" db="EMBL/GenBank/DDBJ databases">
        <title>Draft genome sequence of Thalassotalea insulae KCTC 62186T.</title>
        <authorList>
            <person name="Sawabe T."/>
        </authorList>
    </citation>
    <scope>NUCLEOTIDE SEQUENCE [LARGE SCALE GENOMIC DNA]</scope>
    <source>
        <strain evidence="7 8">KCTC 62186</strain>
    </source>
</reference>
<dbReference type="Pfam" id="PF00072">
    <property type="entry name" value="Response_reg"/>
    <property type="match status" value="1"/>
</dbReference>
<dbReference type="Proteomes" id="UP001157186">
    <property type="component" value="Unassembled WGS sequence"/>
</dbReference>
<proteinExistence type="predicted"/>
<keyword evidence="7" id="KW-0418">Kinase</keyword>
<dbReference type="SMART" id="SM00448">
    <property type="entry name" value="REC"/>
    <property type="match status" value="1"/>
</dbReference>
<dbReference type="RefSeq" id="WP_284246393.1">
    <property type="nucleotide sequence ID" value="NZ_BSST01000001.1"/>
</dbReference>
<dbReference type="SUPFAM" id="SSF47384">
    <property type="entry name" value="Homodimeric domain of signal transducing histidine kinase"/>
    <property type="match status" value="1"/>
</dbReference>
<dbReference type="InterPro" id="IPR001789">
    <property type="entry name" value="Sig_transdc_resp-reg_receiver"/>
</dbReference>
<evidence type="ECO:0000256" key="1">
    <source>
        <dbReference type="ARBA" id="ARBA00000085"/>
    </source>
</evidence>
<dbReference type="InterPro" id="IPR036097">
    <property type="entry name" value="HisK_dim/P_sf"/>
</dbReference>
<evidence type="ECO:0000313" key="7">
    <source>
        <dbReference type="EMBL" id="GLX80403.1"/>
    </source>
</evidence>
<dbReference type="EC" id="2.7.13.3" evidence="2"/>
<dbReference type="PANTHER" id="PTHR43547">
    <property type="entry name" value="TWO-COMPONENT HISTIDINE KINASE"/>
    <property type="match status" value="1"/>
</dbReference>
<keyword evidence="3 4" id="KW-0597">Phosphoprotein</keyword>
<evidence type="ECO:0000259" key="5">
    <source>
        <dbReference type="PROSITE" id="PS50109"/>
    </source>
</evidence>
<dbReference type="SUPFAM" id="SSF55874">
    <property type="entry name" value="ATPase domain of HSP90 chaperone/DNA topoisomerase II/histidine kinase"/>
    <property type="match status" value="1"/>
</dbReference>
<dbReference type="InterPro" id="IPR004358">
    <property type="entry name" value="Sig_transdc_His_kin-like_C"/>
</dbReference>
<dbReference type="InterPro" id="IPR005467">
    <property type="entry name" value="His_kinase_dom"/>
</dbReference>
<name>A0ABQ6GWT1_9GAMM</name>
<dbReference type="CDD" id="cd00075">
    <property type="entry name" value="HATPase"/>
    <property type="match status" value="1"/>
</dbReference>
<dbReference type="Pfam" id="PF02518">
    <property type="entry name" value="HATPase_c"/>
    <property type="match status" value="1"/>
</dbReference>
<evidence type="ECO:0000256" key="4">
    <source>
        <dbReference type="PROSITE-ProRule" id="PRU00169"/>
    </source>
</evidence>
<dbReference type="CDD" id="cd19920">
    <property type="entry name" value="REC_PA4781-like"/>
    <property type="match status" value="1"/>
</dbReference>
<dbReference type="Gene3D" id="3.30.565.10">
    <property type="entry name" value="Histidine kinase-like ATPase, C-terminal domain"/>
    <property type="match status" value="1"/>
</dbReference>
<feature type="modified residue" description="4-aspartylphosphate" evidence="4">
    <location>
        <position position="55"/>
    </location>
</feature>
<dbReference type="InterPro" id="IPR036890">
    <property type="entry name" value="HATPase_C_sf"/>
</dbReference>